<feature type="transmembrane region" description="Helical" evidence="9">
    <location>
        <begin position="263"/>
        <end position="284"/>
    </location>
</feature>
<gene>
    <name evidence="11" type="primary">TPHA0K00670</name>
    <name evidence="11" type="ordered locus">TPHA_0K00670</name>
</gene>
<dbReference type="GO" id="GO:0090514">
    <property type="term" value="P:L-tyrosine transmembrane import into vacuole"/>
    <property type="evidence" value="ECO:0007669"/>
    <property type="project" value="EnsemblFungi"/>
</dbReference>
<keyword evidence="4" id="KW-0926">Vacuole</keyword>
<evidence type="ECO:0000256" key="8">
    <source>
        <dbReference type="ARBA" id="ARBA00023136"/>
    </source>
</evidence>
<dbReference type="Proteomes" id="UP000005666">
    <property type="component" value="Chromosome 11"/>
</dbReference>
<dbReference type="GO" id="GO:0032974">
    <property type="term" value="P:amino acid transmembrane export from vacuole"/>
    <property type="evidence" value="ECO:0007669"/>
    <property type="project" value="EnsemblFungi"/>
</dbReference>
<dbReference type="RefSeq" id="XP_003687635.1">
    <property type="nucleotide sequence ID" value="XM_003687587.1"/>
</dbReference>
<dbReference type="GO" id="GO:0090518">
    <property type="term" value="P:L-arginine transmembrane import into vacuole"/>
    <property type="evidence" value="ECO:0007669"/>
    <property type="project" value="EnsemblFungi"/>
</dbReference>
<dbReference type="Pfam" id="PF01490">
    <property type="entry name" value="Aa_trans"/>
    <property type="match status" value="1"/>
</dbReference>
<feature type="transmembrane region" description="Helical" evidence="9">
    <location>
        <begin position="228"/>
        <end position="251"/>
    </location>
</feature>
<dbReference type="AlphaFoldDB" id="G8BZ73"/>
<evidence type="ECO:0000256" key="7">
    <source>
        <dbReference type="ARBA" id="ARBA00022989"/>
    </source>
</evidence>
<feature type="transmembrane region" description="Helical" evidence="9">
    <location>
        <begin position="439"/>
        <end position="462"/>
    </location>
</feature>
<keyword evidence="5 9" id="KW-0812">Transmembrane</keyword>
<dbReference type="InterPro" id="IPR013057">
    <property type="entry name" value="AA_transpt_TM"/>
</dbReference>
<dbReference type="GO" id="GO:0005290">
    <property type="term" value="F:L-histidine transmembrane transporter activity"/>
    <property type="evidence" value="ECO:0007669"/>
    <property type="project" value="EnsemblFungi"/>
</dbReference>
<comment type="subcellular location">
    <subcellularLocation>
        <location evidence="1">Vacuole membrane</location>
        <topology evidence="1">Multi-pass membrane protein</topology>
    </subcellularLocation>
</comment>
<dbReference type="eggNOG" id="KOG1305">
    <property type="taxonomic scope" value="Eukaryota"/>
</dbReference>
<keyword evidence="8 9" id="KW-0472">Membrane</keyword>
<protein>
    <recommendedName>
        <fullName evidence="10">Amino acid transporter transmembrane domain-containing protein</fullName>
    </recommendedName>
</protein>
<feature type="domain" description="Amino acid transporter transmembrane" evidence="10">
    <location>
        <begin position="2"/>
        <end position="450"/>
    </location>
</feature>
<dbReference type="GO" id="GO:0090517">
    <property type="term" value="P:L-lysine transmembrane import into vacuole"/>
    <property type="evidence" value="ECO:0007669"/>
    <property type="project" value="EnsemblFungi"/>
</dbReference>
<evidence type="ECO:0000256" key="2">
    <source>
        <dbReference type="ARBA" id="ARBA00008066"/>
    </source>
</evidence>
<evidence type="ECO:0000256" key="9">
    <source>
        <dbReference type="SAM" id="Phobius"/>
    </source>
</evidence>
<name>G8BZ73_TETPH</name>
<accession>G8BZ73</accession>
<dbReference type="KEGG" id="tpf:TPHA_0K00670"/>
<evidence type="ECO:0000256" key="3">
    <source>
        <dbReference type="ARBA" id="ARBA00022448"/>
    </source>
</evidence>
<dbReference type="GO" id="GO:0090513">
    <property type="term" value="P:L-histidine transmembrane import into vacuole"/>
    <property type="evidence" value="ECO:0007669"/>
    <property type="project" value="EnsemblFungi"/>
</dbReference>
<dbReference type="GeneID" id="11531594"/>
<dbReference type="GO" id="GO:0015189">
    <property type="term" value="F:L-lysine transmembrane transporter activity"/>
    <property type="evidence" value="ECO:0007669"/>
    <property type="project" value="EnsemblFungi"/>
</dbReference>
<feature type="transmembrane region" description="Helical" evidence="9">
    <location>
        <begin position="393"/>
        <end position="418"/>
    </location>
</feature>
<dbReference type="GO" id="GO:0000329">
    <property type="term" value="C:fungal-type vacuole membrane"/>
    <property type="evidence" value="ECO:0007669"/>
    <property type="project" value="EnsemblFungi"/>
</dbReference>
<dbReference type="EMBL" id="HE612866">
    <property type="protein sequence ID" value="CCE65201.1"/>
    <property type="molecule type" value="Genomic_DNA"/>
</dbReference>
<evidence type="ECO:0000313" key="11">
    <source>
        <dbReference type="EMBL" id="CCE65201.1"/>
    </source>
</evidence>
<dbReference type="HOGENOM" id="CLU_009020_1_1_1"/>
<comment type="similarity">
    <text evidence="2">Belongs to the amino acid/polyamine transporter 2 family.</text>
</comment>
<dbReference type="OrthoDB" id="438545at2759"/>
<evidence type="ECO:0000259" key="10">
    <source>
        <dbReference type="Pfam" id="PF01490"/>
    </source>
</evidence>
<dbReference type="GO" id="GO:0090515">
    <property type="term" value="P:L-glutamate transmembrane import into vacuole"/>
    <property type="evidence" value="ECO:0007669"/>
    <property type="project" value="EnsemblFungi"/>
</dbReference>
<evidence type="ECO:0000256" key="6">
    <source>
        <dbReference type="ARBA" id="ARBA00022970"/>
    </source>
</evidence>
<feature type="transmembrane region" description="Helical" evidence="9">
    <location>
        <begin position="151"/>
        <end position="170"/>
    </location>
</feature>
<feature type="transmembrane region" description="Helical" evidence="9">
    <location>
        <begin position="120"/>
        <end position="139"/>
    </location>
</feature>
<organism evidence="11 12">
    <name type="scientific">Tetrapisispora phaffii (strain ATCC 24235 / CBS 4417 / NBRC 1672 / NRRL Y-8282 / UCD 70-5)</name>
    <name type="common">Yeast</name>
    <name type="synonym">Fabospora phaffii</name>
    <dbReference type="NCBI Taxonomy" id="1071381"/>
    <lineage>
        <taxon>Eukaryota</taxon>
        <taxon>Fungi</taxon>
        <taxon>Dikarya</taxon>
        <taxon>Ascomycota</taxon>
        <taxon>Saccharomycotina</taxon>
        <taxon>Saccharomycetes</taxon>
        <taxon>Saccharomycetales</taxon>
        <taxon>Saccharomycetaceae</taxon>
        <taxon>Tetrapisispora</taxon>
    </lineage>
</organism>
<evidence type="ECO:0000256" key="4">
    <source>
        <dbReference type="ARBA" id="ARBA00022554"/>
    </source>
</evidence>
<dbReference type="GO" id="GO:0061459">
    <property type="term" value="F:L-arginine transmembrane transporter activity"/>
    <property type="evidence" value="ECO:0007669"/>
    <property type="project" value="EnsemblFungi"/>
</dbReference>
<dbReference type="GO" id="GO:0015194">
    <property type="term" value="F:L-serine transmembrane transporter activity"/>
    <property type="evidence" value="ECO:0007669"/>
    <property type="project" value="EnsemblFungi"/>
</dbReference>
<dbReference type="GO" id="GO:0015183">
    <property type="term" value="F:L-aspartate transmembrane transporter activity"/>
    <property type="evidence" value="ECO:0007669"/>
    <property type="project" value="EnsemblFungi"/>
</dbReference>
<dbReference type="GO" id="GO:0005302">
    <property type="term" value="F:L-tyrosine transmembrane transporter activity"/>
    <property type="evidence" value="ECO:0007669"/>
    <property type="project" value="EnsemblFungi"/>
</dbReference>
<keyword evidence="12" id="KW-1185">Reference proteome</keyword>
<dbReference type="PANTHER" id="PTHR22950">
    <property type="entry name" value="AMINO ACID TRANSPORTER"/>
    <property type="match status" value="1"/>
</dbReference>
<proteinExistence type="inferred from homology"/>
<keyword evidence="3" id="KW-0813">Transport</keyword>
<dbReference type="PANTHER" id="PTHR22950:SF678">
    <property type="entry name" value="VACUOLAR AMINO ACID TRANSPORTER 5-RELATED"/>
    <property type="match status" value="1"/>
</dbReference>
<dbReference type="STRING" id="1071381.G8BZ73"/>
<evidence type="ECO:0000256" key="5">
    <source>
        <dbReference type="ARBA" id="ARBA00022692"/>
    </source>
</evidence>
<feature type="transmembrane region" description="Helical" evidence="9">
    <location>
        <begin position="33"/>
        <end position="58"/>
    </location>
</feature>
<keyword evidence="7 9" id="KW-1133">Transmembrane helix</keyword>
<feature type="transmembrane region" description="Helical" evidence="9">
    <location>
        <begin position="79"/>
        <end position="100"/>
    </location>
</feature>
<evidence type="ECO:0000256" key="1">
    <source>
        <dbReference type="ARBA" id="ARBA00004128"/>
    </source>
</evidence>
<evidence type="ECO:0000313" key="12">
    <source>
        <dbReference type="Proteomes" id="UP000005666"/>
    </source>
</evidence>
<keyword evidence="6" id="KW-0029">Amino-acid transport</keyword>
<sequence length="464" mass="50710">MSSSVRSGTLTLLHTACGAGILAMPYAFQPFGVFPGLFLIAFCGACAMLGLILQSTVAKYVPERNASFFALSQVTNPKFSVLFDIAIAVKCFGVGVSYMIVVGDVMPQILGTFTDTEFFLNRNVNITIVMLFIVTPLCFLKNLNSLRYASIAAISAVIYLCFLVMFHFFIPNEEIRDTRGPVSWGFPKDGLNPLNTLPIFVFAYTCHHNMFSVINEQQDIHFNKLKQICIFAMLLACTLYIIIGGSGYLTFGNAITGNIITLYSNSAATTVGRIAIVILVMLAFPLQCHPARASINHILHYFQLINCDNNQVQESESGHRESSGLIDNEITPQPQLQEAFEQPPDEVVEEEFPEQQKSFEPVTLDPKTFTVVTICILICSYILAVSVTSLAKVLAIVGATGSTSIAFILPGVFGYQLIGSEYSTSQIVPLPTKLLKYSAVALTIWGVFVMTASLFAALFLGASH</sequence>
<reference evidence="11 12" key="1">
    <citation type="journal article" date="2011" name="Proc. Natl. Acad. Sci. U.S.A.">
        <title>Evolutionary erosion of yeast sex chromosomes by mating-type switching accidents.</title>
        <authorList>
            <person name="Gordon J.L."/>
            <person name="Armisen D."/>
            <person name="Proux-Wera E."/>
            <person name="Oheigeartaigh S.S."/>
            <person name="Byrne K.P."/>
            <person name="Wolfe K.H."/>
        </authorList>
    </citation>
    <scope>NUCLEOTIDE SEQUENCE [LARGE SCALE GENOMIC DNA]</scope>
    <source>
        <strain evidence="12">ATCC 24235 / CBS 4417 / NBRC 1672 / NRRL Y-8282 / UCD 70-5</strain>
    </source>
</reference>
<dbReference type="OMA" id="DSIHHQR"/>
<dbReference type="GO" id="GO:0005313">
    <property type="term" value="F:L-glutamate transmembrane transporter activity"/>
    <property type="evidence" value="ECO:0007669"/>
    <property type="project" value="EnsemblFungi"/>
</dbReference>
<feature type="transmembrane region" description="Helical" evidence="9">
    <location>
        <begin position="368"/>
        <end position="387"/>
    </location>
</feature>
<dbReference type="GO" id="GO:0090516">
    <property type="term" value="P:L-serine transmembrane import into vacuole"/>
    <property type="evidence" value="ECO:0007669"/>
    <property type="project" value="EnsemblFungi"/>
</dbReference>